<organism evidence="1 2">
    <name type="scientific">Sedimentisphaera salicampi</name>
    <dbReference type="NCBI Taxonomy" id="1941349"/>
    <lineage>
        <taxon>Bacteria</taxon>
        <taxon>Pseudomonadati</taxon>
        <taxon>Planctomycetota</taxon>
        <taxon>Phycisphaerae</taxon>
        <taxon>Sedimentisphaerales</taxon>
        <taxon>Sedimentisphaeraceae</taxon>
        <taxon>Sedimentisphaera</taxon>
    </lineage>
</organism>
<dbReference type="AlphaFoldDB" id="A0A1W6LKZ2"/>
<evidence type="ECO:0000313" key="2">
    <source>
        <dbReference type="Proteomes" id="UP000193334"/>
    </source>
</evidence>
<protein>
    <submittedName>
        <fullName evidence="1">Uncharacterized protein</fullName>
    </submittedName>
</protein>
<proteinExistence type="predicted"/>
<sequence>MDVLSELSNFFPAAVYTGLKLVMLSPNHEVVIKRPENESEFQTEESRNRVVVEILSGSEDSGKKLVETELFQIRDVRMLAGEIEKYIQNALDISMKAKGGESSDGGQP</sequence>
<accession>A0A1W6LKZ2</accession>
<reference evidence="2" key="1">
    <citation type="submission" date="2017-04" db="EMBL/GenBank/DDBJ databases">
        <title>Comparative genomics and description of representatives of a novel lineage of planctomycetes thriving in anoxic sediments.</title>
        <authorList>
            <person name="Spring S."/>
            <person name="Bunk B."/>
            <person name="Sproer C."/>
        </authorList>
    </citation>
    <scope>NUCLEOTIDE SEQUENCE [LARGE SCALE GENOMIC DNA]</scope>
    <source>
        <strain evidence="2">ST-PulAB-D4</strain>
    </source>
</reference>
<dbReference type="Proteomes" id="UP000193334">
    <property type="component" value="Chromosome"/>
</dbReference>
<dbReference type="EMBL" id="CP021023">
    <property type="protein sequence ID" value="ARN56413.1"/>
    <property type="molecule type" value="Genomic_DNA"/>
</dbReference>
<dbReference type="STRING" id="1941349.STSP1_00794"/>
<evidence type="ECO:0000313" key="1">
    <source>
        <dbReference type="EMBL" id="ARN56413.1"/>
    </source>
</evidence>
<name>A0A1W6LKZ2_9BACT</name>
<keyword evidence="2" id="KW-1185">Reference proteome</keyword>
<gene>
    <name evidence="1" type="ORF">STSP1_00794</name>
</gene>
<dbReference type="KEGG" id="pbp:STSP1_00794"/>